<organism evidence="2 3">
    <name type="scientific">Artemisia annua</name>
    <name type="common">Sweet wormwood</name>
    <dbReference type="NCBI Taxonomy" id="35608"/>
    <lineage>
        <taxon>Eukaryota</taxon>
        <taxon>Viridiplantae</taxon>
        <taxon>Streptophyta</taxon>
        <taxon>Embryophyta</taxon>
        <taxon>Tracheophyta</taxon>
        <taxon>Spermatophyta</taxon>
        <taxon>Magnoliopsida</taxon>
        <taxon>eudicotyledons</taxon>
        <taxon>Gunneridae</taxon>
        <taxon>Pentapetalae</taxon>
        <taxon>asterids</taxon>
        <taxon>campanulids</taxon>
        <taxon>Asterales</taxon>
        <taxon>Asteraceae</taxon>
        <taxon>Asteroideae</taxon>
        <taxon>Anthemideae</taxon>
        <taxon>Artemisiinae</taxon>
        <taxon>Artemisia</taxon>
    </lineage>
</organism>
<dbReference type="EMBL" id="PKPP01002862">
    <property type="protein sequence ID" value="PWA72670.1"/>
    <property type="molecule type" value="Genomic_DNA"/>
</dbReference>
<evidence type="ECO:0000313" key="3">
    <source>
        <dbReference type="Proteomes" id="UP000245207"/>
    </source>
</evidence>
<dbReference type="OrthoDB" id="552194at2759"/>
<dbReference type="Proteomes" id="UP000245207">
    <property type="component" value="Unassembled WGS sequence"/>
</dbReference>
<dbReference type="GO" id="GO:0003743">
    <property type="term" value="F:translation initiation factor activity"/>
    <property type="evidence" value="ECO:0007669"/>
    <property type="project" value="UniProtKB-KW"/>
</dbReference>
<dbReference type="Gene3D" id="2.40.30.10">
    <property type="entry name" value="Translation factors"/>
    <property type="match status" value="1"/>
</dbReference>
<dbReference type="GO" id="GO:0003684">
    <property type="term" value="F:damaged DNA binding"/>
    <property type="evidence" value="ECO:0007669"/>
    <property type="project" value="TreeGrafter"/>
</dbReference>
<keyword evidence="3" id="KW-1185">Reference proteome</keyword>
<dbReference type="PANTHER" id="PTHR12162">
    <property type="entry name" value="NIBRIN-RELATED"/>
    <property type="match status" value="1"/>
</dbReference>
<dbReference type="InterPro" id="IPR004367">
    <property type="entry name" value="Cyclin_C-dom"/>
</dbReference>
<reference evidence="2 3" key="1">
    <citation type="journal article" date="2018" name="Mol. Plant">
        <title>The genome of Artemisia annua provides insight into the evolution of Asteraceae family and artemisinin biosynthesis.</title>
        <authorList>
            <person name="Shen Q."/>
            <person name="Zhang L."/>
            <person name="Liao Z."/>
            <person name="Wang S."/>
            <person name="Yan T."/>
            <person name="Shi P."/>
            <person name="Liu M."/>
            <person name="Fu X."/>
            <person name="Pan Q."/>
            <person name="Wang Y."/>
            <person name="Lv Z."/>
            <person name="Lu X."/>
            <person name="Zhang F."/>
            <person name="Jiang W."/>
            <person name="Ma Y."/>
            <person name="Chen M."/>
            <person name="Hao X."/>
            <person name="Li L."/>
            <person name="Tang Y."/>
            <person name="Lv G."/>
            <person name="Zhou Y."/>
            <person name="Sun X."/>
            <person name="Brodelius P.E."/>
            <person name="Rose J.K.C."/>
            <person name="Tang K."/>
        </authorList>
    </citation>
    <scope>NUCLEOTIDE SEQUENCE [LARGE SCALE GENOMIC DNA]</scope>
    <source>
        <strain evidence="3">cv. Huhao1</strain>
        <tissue evidence="2">Leaf</tissue>
    </source>
</reference>
<dbReference type="STRING" id="35608.A0A2U1NGU1"/>
<name>A0A2U1NGU1_ARTAN</name>
<accession>A0A2U1NGU1</accession>
<proteinExistence type="predicted"/>
<gene>
    <name evidence="2" type="ORF">CTI12_AA267740</name>
</gene>
<dbReference type="Pfam" id="PF02984">
    <property type="entry name" value="Cyclin_C"/>
    <property type="match status" value="1"/>
</dbReference>
<evidence type="ECO:0000259" key="1">
    <source>
        <dbReference type="Pfam" id="PF02984"/>
    </source>
</evidence>
<dbReference type="GO" id="GO:0030870">
    <property type="term" value="C:Mre11 complex"/>
    <property type="evidence" value="ECO:0007669"/>
    <property type="project" value="InterPro"/>
</dbReference>
<dbReference type="GO" id="GO:0007095">
    <property type="term" value="P:mitotic G2 DNA damage checkpoint signaling"/>
    <property type="evidence" value="ECO:0007669"/>
    <property type="project" value="InterPro"/>
</dbReference>
<dbReference type="AlphaFoldDB" id="A0A2U1NGU1"/>
<feature type="domain" description="Cyclin C-terminal" evidence="1">
    <location>
        <begin position="276"/>
        <end position="347"/>
    </location>
</feature>
<keyword evidence="2" id="KW-0396">Initiation factor</keyword>
<evidence type="ECO:0000313" key="2">
    <source>
        <dbReference type="EMBL" id="PWA72670.1"/>
    </source>
</evidence>
<dbReference type="GO" id="GO:0000724">
    <property type="term" value="P:double-strand break repair via homologous recombination"/>
    <property type="evidence" value="ECO:0007669"/>
    <property type="project" value="TreeGrafter"/>
</dbReference>
<dbReference type="InterPro" id="IPR040227">
    <property type="entry name" value="Nibrin-rel"/>
</dbReference>
<keyword evidence="2" id="KW-0648">Protein biosynthesis</keyword>
<comment type="caution">
    <text evidence="2">The sequence shown here is derived from an EMBL/GenBank/DDBJ whole genome shotgun (WGS) entry which is preliminary data.</text>
</comment>
<protein>
    <submittedName>
        <fullName evidence="2">Eukaryotic translation initiation factor 2 (eIF-2) family protein</fullName>
    </submittedName>
</protein>
<sequence length="506" mass="56494">MEEKEVVMALRATIEGHFRECGKITRLSISKYYQSGLLLSVLLITRPFNLVERKLVEDWKTNGGRFSGEIDDGHSGHGFSGDCSVSNLDHRLLRFVKAAQLKEQQGKIPSIDVVDAIMSKRHIVSYKWIESLAEKPITTGIPSCSSYAPTLTLQGVFVKVAESESRANCLSGYTFLLESSADNTFAMLQLRATIEGHFRECGKITRLSISKDYQSGLNGQNDLSGGFQTLKKQQLHAAIPDIINEFANSVQKAIHGLEFVNRVLARYAKLFMTTKVIYNPSKLAALFVYALRCTLHRTLAWTYIVLYPQASHTVLEDQVRDFSKTKVKLHDFASGSKFKAIYKKISSIVITDMDLKHLMDNLDDEINENQDAIDFVFSDADIMEEGSLTAVIGSKIRQGEVSLFEEKGAYVHHKEIKDAQGIKITTRNLEHAVAGTSLYVVGENDDVEEKKELVMDDMRNLMSKIDKSGEGVYVQAYGSLEALVFIDSSNEHTYGSEIVMLCVVVG</sequence>
<dbReference type="PANTHER" id="PTHR12162:SF0">
    <property type="entry name" value="NIBRIN"/>
    <property type="match status" value="1"/>
</dbReference>